<dbReference type="RefSeq" id="WP_052236689.1">
    <property type="nucleotide sequence ID" value="NZ_CAMLJH010000003.1"/>
</dbReference>
<dbReference type="OrthoDB" id="9786494at2"/>
<evidence type="ECO:0000259" key="1">
    <source>
        <dbReference type="Pfam" id="PF05430"/>
    </source>
</evidence>
<dbReference type="KEGG" id="fpp:FPB0191_00400"/>
<organism evidence="2 3">
    <name type="scientific">Frischella perrara</name>
    <dbReference type="NCBI Taxonomy" id="1267021"/>
    <lineage>
        <taxon>Bacteria</taxon>
        <taxon>Pseudomonadati</taxon>
        <taxon>Pseudomonadota</taxon>
        <taxon>Gammaproteobacteria</taxon>
        <taxon>Orbales</taxon>
        <taxon>Orbaceae</taxon>
        <taxon>Frischella</taxon>
    </lineage>
</organism>
<dbReference type="InterPro" id="IPR029063">
    <property type="entry name" value="SAM-dependent_MTases_sf"/>
</dbReference>
<dbReference type="GO" id="GO:0016645">
    <property type="term" value="F:oxidoreductase activity, acting on the CH-NH group of donors"/>
    <property type="evidence" value="ECO:0007669"/>
    <property type="project" value="InterPro"/>
</dbReference>
<dbReference type="PANTHER" id="PTHR39963">
    <property type="entry name" value="SLL0983 PROTEIN"/>
    <property type="match status" value="1"/>
</dbReference>
<dbReference type="HOGENOM" id="CLU_061971_1_0_6"/>
<dbReference type="Proteomes" id="UP000030901">
    <property type="component" value="Chromosome"/>
</dbReference>
<dbReference type="STRING" id="1267021.FPB0191_00400"/>
<proteinExistence type="predicted"/>
<protein>
    <recommendedName>
        <fullName evidence="1">MnmC-like methyltransferase domain-containing protein</fullName>
    </recommendedName>
</protein>
<dbReference type="EMBL" id="CP009056">
    <property type="protein sequence ID" value="AJA44238.1"/>
    <property type="molecule type" value="Genomic_DNA"/>
</dbReference>
<dbReference type="Gene3D" id="3.40.50.150">
    <property type="entry name" value="Vaccinia Virus protein VP39"/>
    <property type="match status" value="1"/>
</dbReference>
<dbReference type="InterPro" id="IPR047785">
    <property type="entry name" value="tRNA_MNMC2"/>
</dbReference>
<sequence>MKYQNIVWNNNNTPVSIHFDDIYFNNNDAIAECQYVFIDGNHLNQRFYDCQKTIFVVAETGFGSGLNLLVLWQQFLNFKQNNPHHPLKELHFYSIEKYPLSLQEVEQIHQQIIKDANLAKLAKQLQQSWSMNSASFDDIKLNILFNDITNYSHFLTQHNTQVDAWFFDGFSPDKNPDMWTADLFSQLYQLTAAEGTFSTFTAASQVRRNLISAGFQTTKIKGYGKKREMLIGYKSI</sequence>
<dbReference type="PANTHER" id="PTHR39963:SF1">
    <property type="entry name" value="MNMC-LIKE METHYLTRANSFERASE DOMAIN-CONTAINING PROTEIN"/>
    <property type="match status" value="1"/>
</dbReference>
<name>A0A0A7RYA5_FRIPE</name>
<dbReference type="AlphaFoldDB" id="A0A0A7RYA5"/>
<reference evidence="2 3" key="1">
    <citation type="journal article" date="2014" name="Appl. Environ. Microbiol.">
        <title>Gut symbionts from distinct hosts exhibit genotoxic activity via divergent colibactin biosynthetic pathways.</title>
        <authorList>
            <person name="Engel P."/>
            <person name="Vizcaino M.I."/>
            <person name="Crawford J.M."/>
        </authorList>
    </citation>
    <scope>NUCLEOTIDE SEQUENCE [LARGE SCALE GENOMIC DNA]</scope>
    <source>
        <strain evidence="2 3">PEB0191</strain>
    </source>
</reference>
<evidence type="ECO:0000313" key="3">
    <source>
        <dbReference type="Proteomes" id="UP000030901"/>
    </source>
</evidence>
<dbReference type="Pfam" id="PF05430">
    <property type="entry name" value="Methyltransf_30"/>
    <property type="match status" value="1"/>
</dbReference>
<gene>
    <name evidence="2" type="ORF">FPB0191_00400</name>
</gene>
<accession>A0A0A7RYA5</accession>
<evidence type="ECO:0000313" key="2">
    <source>
        <dbReference type="EMBL" id="AJA44238.1"/>
    </source>
</evidence>
<feature type="domain" description="MnmC-like methyltransferase" evidence="1">
    <location>
        <begin position="118"/>
        <end position="234"/>
    </location>
</feature>
<dbReference type="NCBIfam" id="NF033855">
    <property type="entry name" value="tRNA_MNMC2"/>
    <property type="match status" value="1"/>
</dbReference>
<keyword evidence="3" id="KW-1185">Reference proteome</keyword>
<dbReference type="GO" id="GO:0004808">
    <property type="term" value="F:tRNA (5-methylaminomethyl-2-thiouridylate)(34)-methyltransferase activity"/>
    <property type="evidence" value="ECO:0007669"/>
    <property type="project" value="InterPro"/>
</dbReference>
<dbReference type="InterPro" id="IPR008471">
    <property type="entry name" value="MnmC-like_methylTransf"/>
</dbReference>